<dbReference type="Pfam" id="PF01694">
    <property type="entry name" value="Rhomboid"/>
    <property type="match status" value="1"/>
</dbReference>
<dbReference type="InterPro" id="IPR035952">
    <property type="entry name" value="Rhomboid-like_sf"/>
</dbReference>
<dbReference type="AlphaFoldDB" id="A0A2N5CUH9"/>
<evidence type="ECO:0000259" key="8">
    <source>
        <dbReference type="Pfam" id="PF01694"/>
    </source>
</evidence>
<dbReference type="KEGG" id="cfh:C1707_17010"/>
<feature type="transmembrane region" description="Helical" evidence="7">
    <location>
        <begin position="123"/>
        <end position="143"/>
    </location>
</feature>
<comment type="similarity">
    <text evidence="2">Belongs to the peptidase S54 family.</text>
</comment>
<dbReference type="GO" id="GO:0004252">
    <property type="term" value="F:serine-type endopeptidase activity"/>
    <property type="evidence" value="ECO:0007669"/>
    <property type="project" value="InterPro"/>
</dbReference>
<gene>
    <name evidence="9" type="ORF">C1707_17010</name>
    <name evidence="10" type="ORF">CFHF_10575</name>
</gene>
<feature type="transmembrane region" description="Helical" evidence="7">
    <location>
        <begin position="149"/>
        <end position="168"/>
    </location>
</feature>
<reference evidence="10 11" key="1">
    <citation type="submission" date="2017-12" db="EMBL/GenBank/DDBJ databases">
        <title>The genome sequence of Caulobacter flavus CGMCC1 15093.</title>
        <authorList>
            <person name="Gao J."/>
            <person name="Mao X."/>
            <person name="Sun J."/>
        </authorList>
    </citation>
    <scope>NUCLEOTIDE SEQUENCE [LARGE SCALE GENOMIC DNA]</scope>
    <source>
        <strain evidence="10 11">CGMCC1 15093</strain>
    </source>
</reference>
<keyword evidence="3 7" id="KW-0812">Transmembrane</keyword>
<dbReference type="GO" id="GO:0016020">
    <property type="term" value="C:membrane"/>
    <property type="evidence" value="ECO:0007669"/>
    <property type="project" value="UniProtKB-SubCell"/>
</dbReference>
<feature type="domain" description="Peptidase S54 rhomboid" evidence="8">
    <location>
        <begin position="79"/>
        <end position="233"/>
    </location>
</feature>
<keyword evidence="5 7" id="KW-1133">Transmembrane helix</keyword>
<dbReference type="OrthoDB" id="9797190at2"/>
<dbReference type="EMBL" id="PJRQ01000019">
    <property type="protein sequence ID" value="PLR16922.1"/>
    <property type="molecule type" value="Genomic_DNA"/>
</dbReference>
<dbReference type="InterPro" id="IPR022764">
    <property type="entry name" value="Peptidase_S54_rhomboid_dom"/>
</dbReference>
<feature type="transmembrane region" description="Helical" evidence="7">
    <location>
        <begin position="36"/>
        <end position="56"/>
    </location>
</feature>
<evidence type="ECO:0000256" key="1">
    <source>
        <dbReference type="ARBA" id="ARBA00004141"/>
    </source>
</evidence>
<sequence>MNAPEDENRVVRRLTEGRKPRGVPWRLRLAMLFTDAWPVGALLGVLWIVGLVQFVVERTIGWQAVAIYACVYPPAFKAGVWWTPLTHQFLHGGLFHILMNSSALAALGPALSFRFGVDLKGAVLFWLFFVLSGVAGGLTFLALQWGGAMPMLGASGAICGLWGALARLDREGAIVPIWSRGVGVQVRSFVIMNLILAALGFGLGMLSGQGGVLVAWEAHLGGFVFGLLVAPLLPVRYPWRDMVRAQPERP</sequence>
<dbReference type="InterPro" id="IPR050925">
    <property type="entry name" value="Rhomboid_protease_S54"/>
</dbReference>
<evidence type="ECO:0000256" key="7">
    <source>
        <dbReference type="SAM" id="Phobius"/>
    </source>
</evidence>
<name>A0A2N5CUH9_9CAUL</name>
<keyword evidence="12" id="KW-1185">Reference proteome</keyword>
<protein>
    <submittedName>
        <fullName evidence="10">Rhomboid family intramembrane serine protease</fullName>
    </submittedName>
</protein>
<accession>A0A2N5CUH9</accession>
<feature type="transmembrane region" description="Helical" evidence="7">
    <location>
        <begin position="220"/>
        <end position="239"/>
    </location>
</feature>
<evidence type="ECO:0000313" key="11">
    <source>
        <dbReference type="Proteomes" id="UP000234483"/>
    </source>
</evidence>
<keyword evidence="6 7" id="KW-0472">Membrane</keyword>
<evidence type="ECO:0000313" key="9">
    <source>
        <dbReference type="EMBL" id="AYV47819.1"/>
    </source>
</evidence>
<dbReference type="Gene3D" id="1.20.1540.10">
    <property type="entry name" value="Rhomboid-like"/>
    <property type="match status" value="1"/>
</dbReference>
<proteinExistence type="inferred from homology"/>
<dbReference type="EMBL" id="CP026100">
    <property type="protein sequence ID" value="AYV47819.1"/>
    <property type="molecule type" value="Genomic_DNA"/>
</dbReference>
<evidence type="ECO:0000256" key="3">
    <source>
        <dbReference type="ARBA" id="ARBA00022692"/>
    </source>
</evidence>
<dbReference type="SUPFAM" id="SSF144091">
    <property type="entry name" value="Rhomboid-like"/>
    <property type="match status" value="1"/>
</dbReference>
<dbReference type="GO" id="GO:0006508">
    <property type="term" value="P:proteolysis"/>
    <property type="evidence" value="ECO:0007669"/>
    <property type="project" value="UniProtKB-KW"/>
</dbReference>
<feature type="transmembrane region" description="Helical" evidence="7">
    <location>
        <begin position="89"/>
        <end position="111"/>
    </location>
</feature>
<evidence type="ECO:0000256" key="6">
    <source>
        <dbReference type="ARBA" id="ARBA00023136"/>
    </source>
</evidence>
<evidence type="ECO:0000256" key="2">
    <source>
        <dbReference type="ARBA" id="ARBA00009045"/>
    </source>
</evidence>
<comment type="subcellular location">
    <subcellularLocation>
        <location evidence="1">Membrane</location>
        <topology evidence="1">Multi-pass membrane protein</topology>
    </subcellularLocation>
</comment>
<dbReference type="Proteomes" id="UP000234483">
    <property type="component" value="Unassembled WGS sequence"/>
</dbReference>
<organism evidence="10 11">
    <name type="scientific">Caulobacter flavus</name>
    <dbReference type="NCBI Taxonomy" id="1679497"/>
    <lineage>
        <taxon>Bacteria</taxon>
        <taxon>Pseudomonadati</taxon>
        <taxon>Pseudomonadota</taxon>
        <taxon>Alphaproteobacteria</taxon>
        <taxon>Caulobacterales</taxon>
        <taxon>Caulobacteraceae</taxon>
        <taxon>Caulobacter</taxon>
    </lineage>
</organism>
<dbReference type="RefSeq" id="WP_101712979.1">
    <property type="nucleotide sequence ID" value="NZ_CP026100.1"/>
</dbReference>
<reference evidence="9 12" key="2">
    <citation type="submission" date="2018-01" db="EMBL/GenBank/DDBJ databases">
        <title>Complete genome sequence of Caulobacter flavus RHGG3.</title>
        <authorList>
            <person name="Yang E."/>
        </authorList>
    </citation>
    <scope>NUCLEOTIDE SEQUENCE [LARGE SCALE GENOMIC DNA]</scope>
    <source>
        <strain evidence="9 12">RHGG3</strain>
    </source>
</reference>
<keyword evidence="4" id="KW-0378">Hydrolase</keyword>
<evidence type="ECO:0000256" key="4">
    <source>
        <dbReference type="ARBA" id="ARBA00022801"/>
    </source>
</evidence>
<evidence type="ECO:0000313" key="10">
    <source>
        <dbReference type="EMBL" id="PLR16922.1"/>
    </source>
</evidence>
<evidence type="ECO:0000313" key="12">
    <source>
        <dbReference type="Proteomes" id="UP000281192"/>
    </source>
</evidence>
<evidence type="ECO:0000256" key="5">
    <source>
        <dbReference type="ARBA" id="ARBA00022989"/>
    </source>
</evidence>
<feature type="transmembrane region" description="Helical" evidence="7">
    <location>
        <begin position="189"/>
        <end position="208"/>
    </location>
</feature>
<dbReference type="PANTHER" id="PTHR43731">
    <property type="entry name" value="RHOMBOID PROTEASE"/>
    <property type="match status" value="1"/>
</dbReference>
<feature type="transmembrane region" description="Helical" evidence="7">
    <location>
        <begin position="65"/>
        <end position="83"/>
    </location>
</feature>
<dbReference type="PANTHER" id="PTHR43731:SF14">
    <property type="entry name" value="PRESENILIN-ASSOCIATED RHOMBOID-LIKE PROTEIN, MITOCHONDRIAL"/>
    <property type="match status" value="1"/>
</dbReference>
<dbReference type="Proteomes" id="UP000281192">
    <property type="component" value="Chromosome"/>
</dbReference>
<keyword evidence="10" id="KW-0645">Protease</keyword>